<organism evidence="3 4">
    <name type="scientific">Eublepharis macularius</name>
    <name type="common">Leopard gecko</name>
    <name type="synonym">Cyrtodactylus macularius</name>
    <dbReference type="NCBI Taxonomy" id="481883"/>
    <lineage>
        <taxon>Eukaryota</taxon>
        <taxon>Metazoa</taxon>
        <taxon>Chordata</taxon>
        <taxon>Craniata</taxon>
        <taxon>Vertebrata</taxon>
        <taxon>Euteleostomi</taxon>
        <taxon>Lepidosauria</taxon>
        <taxon>Squamata</taxon>
        <taxon>Bifurcata</taxon>
        <taxon>Gekkota</taxon>
        <taxon>Eublepharidae</taxon>
        <taxon>Eublepharinae</taxon>
        <taxon>Eublepharis</taxon>
    </lineage>
</organism>
<sequence>MGSWLLWGLVAAFALAAFTALGQGAELRDAAWEAEGEPSKDDLTTLRLYSTTHPLRRQRNRTKNYRTGSLSVLSRIAIEDLGLLEEEKERNISRPERDAVAADPCLGCCGTPNRPGSREPSKGDPGPLGNIPTAATPRGNGTQGNFRPGAYTPMRMARKTGSLSQILWNHSREASPNRDRCQGCCGANATTSAKPPERREEGKGSRNNPSLGGSPSKGVWRPVLDRRDPNQRPSWVEEHERSLSSEGATLPWPNHAGR</sequence>
<keyword evidence="2" id="KW-0732">Signal</keyword>
<feature type="compositionally biased region" description="Basic and acidic residues" evidence="1">
    <location>
        <begin position="223"/>
        <end position="243"/>
    </location>
</feature>
<accession>A0AA97JYM4</accession>
<evidence type="ECO:0000256" key="2">
    <source>
        <dbReference type="SAM" id="SignalP"/>
    </source>
</evidence>
<evidence type="ECO:0000313" key="4">
    <source>
        <dbReference type="RefSeq" id="XP_054848020.1"/>
    </source>
</evidence>
<evidence type="ECO:0000256" key="1">
    <source>
        <dbReference type="SAM" id="MobiDB-lite"/>
    </source>
</evidence>
<gene>
    <name evidence="4" type="primary">LOC129338003</name>
</gene>
<dbReference type="KEGG" id="emc:129338003"/>
<feature type="chain" id="PRO_5041642562" evidence="2">
    <location>
        <begin position="25"/>
        <end position="258"/>
    </location>
</feature>
<dbReference type="RefSeq" id="XP_054848020.1">
    <property type="nucleotide sequence ID" value="XM_054992045.1"/>
</dbReference>
<reference evidence="4" key="1">
    <citation type="submission" date="2025-08" db="UniProtKB">
        <authorList>
            <consortium name="RefSeq"/>
        </authorList>
    </citation>
    <scope>IDENTIFICATION</scope>
    <source>
        <tissue evidence="4">Blood</tissue>
    </source>
</reference>
<evidence type="ECO:0000313" key="3">
    <source>
        <dbReference type="Proteomes" id="UP001190640"/>
    </source>
</evidence>
<name>A0AA97JYM4_EUBMA</name>
<keyword evidence="3" id="KW-1185">Reference proteome</keyword>
<feature type="compositionally biased region" description="Basic and acidic residues" evidence="1">
    <location>
        <begin position="195"/>
        <end position="204"/>
    </location>
</feature>
<dbReference type="GeneID" id="129338003"/>
<feature type="region of interest" description="Disordered" evidence="1">
    <location>
        <begin position="103"/>
        <end position="152"/>
    </location>
</feature>
<dbReference type="Proteomes" id="UP001190640">
    <property type="component" value="Chromosome 11"/>
</dbReference>
<protein>
    <submittedName>
        <fullName evidence="4">Uncharacterized protein LOC129338003 isoform X1</fullName>
    </submittedName>
</protein>
<feature type="region of interest" description="Disordered" evidence="1">
    <location>
        <begin position="186"/>
        <end position="258"/>
    </location>
</feature>
<proteinExistence type="predicted"/>
<feature type="signal peptide" evidence="2">
    <location>
        <begin position="1"/>
        <end position="24"/>
    </location>
</feature>
<dbReference type="AlphaFoldDB" id="A0AA97JYM4"/>